<dbReference type="STRING" id="4565.A0A3B6CC62"/>
<evidence type="ECO:0000259" key="7">
    <source>
        <dbReference type="Pfam" id="PF13086"/>
    </source>
</evidence>
<feature type="domain" description="DUF6469" evidence="9">
    <location>
        <begin position="103"/>
        <end position="190"/>
    </location>
</feature>
<dbReference type="Gramene" id="TraesCS2B02G462700.1">
    <property type="protein sequence ID" value="TraesCS2B02G462700.1"/>
    <property type="gene ID" value="TraesCS2B02G462700"/>
</dbReference>
<dbReference type="PANTHER" id="PTHR21529:SF4">
    <property type="entry name" value="TPR AND ANKYRIN REPEAT-CONTAINING PROTEIN 1"/>
    <property type="match status" value="1"/>
</dbReference>
<dbReference type="PaxDb" id="4565-Traes_2BL_B4CE103BA.1"/>
<dbReference type="Proteomes" id="UP000019116">
    <property type="component" value="Chromosome 2B"/>
</dbReference>
<dbReference type="OMA" id="HEREAYM"/>
<evidence type="ECO:0000259" key="6">
    <source>
        <dbReference type="Pfam" id="PF00580"/>
    </source>
</evidence>
<dbReference type="InterPro" id="IPR041677">
    <property type="entry name" value="DNA2/NAM7_AAA_11"/>
</dbReference>
<feature type="compositionally biased region" description="Basic and acidic residues" evidence="5">
    <location>
        <begin position="2577"/>
        <end position="2590"/>
    </location>
</feature>
<dbReference type="CDD" id="cd18808">
    <property type="entry name" value="SF1_C_Upf1"/>
    <property type="match status" value="1"/>
</dbReference>
<dbReference type="InterPro" id="IPR045529">
    <property type="entry name" value="DUF6469"/>
</dbReference>
<dbReference type="FunFam" id="3.40.50.300:FF:000326">
    <property type="entry name" value="P-loop containing nucleoside triphosphate hydrolase"/>
    <property type="match status" value="1"/>
</dbReference>
<evidence type="ECO:0000256" key="3">
    <source>
        <dbReference type="ARBA" id="ARBA00022806"/>
    </source>
</evidence>
<evidence type="ECO:0000256" key="1">
    <source>
        <dbReference type="ARBA" id="ARBA00022741"/>
    </source>
</evidence>
<dbReference type="InterPro" id="IPR014016">
    <property type="entry name" value="UvrD-like_ATP-bd"/>
</dbReference>
<dbReference type="Pfam" id="PF00580">
    <property type="entry name" value="UvrD-helicase"/>
    <property type="match status" value="1"/>
</dbReference>
<keyword evidence="11" id="KW-1185">Reference proteome</keyword>
<dbReference type="GO" id="GO:0005524">
    <property type="term" value="F:ATP binding"/>
    <property type="evidence" value="ECO:0007669"/>
    <property type="project" value="UniProtKB-KW"/>
</dbReference>
<dbReference type="InterPro" id="IPR027417">
    <property type="entry name" value="P-loop_NTPase"/>
</dbReference>
<dbReference type="GO" id="GO:0016787">
    <property type="term" value="F:hydrolase activity"/>
    <property type="evidence" value="ECO:0007669"/>
    <property type="project" value="UniProtKB-KW"/>
</dbReference>
<dbReference type="PANTHER" id="PTHR21529">
    <property type="entry name" value="MAMMARY TURMOR VIRUS RECEPTOR HOMOLOG 1, 2 MTVR1, 2"/>
    <property type="match status" value="1"/>
</dbReference>
<name>A0A3B6CC62_WHEAT</name>
<feature type="region of interest" description="Disordered" evidence="5">
    <location>
        <begin position="2509"/>
        <end position="2590"/>
    </location>
</feature>
<dbReference type="GO" id="GO:0005694">
    <property type="term" value="C:chromosome"/>
    <property type="evidence" value="ECO:0007669"/>
    <property type="project" value="UniProtKB-ARBA"/>
</dbReference>
<accession>A0A3B6CC62</accession>
<feature type="compositionally biased region" description="Basic residues" evidence="5">
    <location>
        <begin position="2542"/>
        <end position="2558"/>
    </location>
</feature>
<dbReference type="EnsemblPlants" id="TraesCS2B02G462700.1">
    <property type="protein sequence ID" value="TraesCS2B02G462700.1"/>
    <property type="gene ID" value="TraesCS2B02G462700"/>
</dbReference>
<dbReference type="Gramene" id="TraesCS2B03G1172300.1">
    <property type="protein sequence ID" value="TraesCS2B03G1172300.1.CDS"/>
    <property type="gene ID" value="TraesCS2B03G1172300"/>
</dbReference>
<keyword evidence="2" id="KW-0378">Hydrolase</keyword>
<evidence type="ECO:0000259" key="9">
    <source>
        <dbReference type="Pfam" id="PF20073"/>
    </source>
</evidence>
<dbReference type="InterPro" id="IPR041679">
    <property type="entry name" value="DNA2/NAM7-like_C"/>
</dbReference>
<evidence type="ECO:0000256" key="5">
    <source>
        <dbReference type="SAM" id="MobiDB-lite"/>
    </source>
</evidence>
<evidence type="ECO:0008006" key="12">
    <source>
        <dbReference type="Google" id="ProtNLM"/>
    </source>
</evidence>
<keyword evidence="1" id="KW-0547">Nucleotide-binding</keyword>
<dbReference type="InterPro" id="IPR047187">
    <property type="entry name" value="SF1_C_Upf1"/>
</dbReference>
<dbReference type="Pfam" id="PF20073">
    <property type="entry name" value="DUF6469"/>
    <property type="match status" value="1"/>
</dbReference>
<protein>
    <recommendedName>
        <fullName evidence="12">UvrD-like helicase ATP-binding domain-containing protein</fullName>
    </recommendedName>
</protein>
<evidence type="ECO:0000256" key="4">
    <source>
        <dbReference type="ARBA" id="ARBA00022840"/>
    </source>
</evidence>
<dbReference type="Pfam" id="PF13087">
    <property type="entry name" value="AAA_12"/>
    <property type="match status" value="1"/>
</dbReference>
<dbReference type="GO" id="GO:0004386">
    <property type="term" value="F:helicase activity"/>
    <property type="evidence" value="ECO:0007669"/>
    <property type="project" value="UniProtKB-KW"/>
</dbReference>
<evidence type="ECO:0000256" key="2">
    <source>
        <dbReference type="ARBA" id="ARBA00022801"/>
    </source>
</evidence>
<feature type="domain" description="DNA2/NAM7 helicase helicase" evidence="7">
    <location>
        <begin position="395"/>
        <end position="467"/>
    </location>
</feature>
<sequence length="2590" mass="293536">MCNWHVLSAILDRWQHNCCELVDTWYFRKSHVAVGPICADTCRILMSSLSLYSTLLVLAVETIPCNFKSLDHYLTFYRVPLIEETRSDLWSCLELISEAPSSKILSMEVSGKPGSYFMDVDFWDNDAGFSTGAYSARNGDIFILSSIKPEAADDLNRYGVTYCLAMITGISMDDEYQKGFRVKLQRLLAVQCGHVNLMKLIWGPPDILLFGSRSNMDITEDLKEVFLDFRVDELVECFSSLSGWNYIIASMISFFEDSASRYDMHLEDDGKIDPVCFLDFIKKQFDAAAIALKRCIMNLWVHLPGRCFSRDSARNISSLLNMLEKFGTLLCDVDLTNEGLKRGLGCLSTENSVCAQPISSIEKELDGARSSCLKFLQDLLHSLNLPTGVDINWVQSYCIRNATLLFCTTSSSYRLHHMEIAPLDVLIVDEAAQVRECELVIPLRLHWLKHVVLVGDDCQLSAMVKSKVCKEAGFETSLFGRLVMLKFDKHLLNIQYRMNPCISLFPNAKFYERKILDGASVLSPSYNKNYTCLPFDSYTFINVTDGREDKEGTGNSRRNMVEVAVVLHLIQTIFTLYVWESSFLCVPRDMKKENPWKRMDQGLSIGVVSPYKAQVDAIKSRLGTKYGTCDGFHVRVKSTDGFQGEEDDIIILSTVRSNERGVVRFLADNRRTNVALTRARHCLWIVGNAHTLSKSGTEWTDLVADAERRKCVFSATNDTAICKLVVQVKQELDELDDLLNADSAVFSNTRWKLIIRIANHIYECVYYETHAVVGEVVLSDEFRKSFTKLKSTQLRKEVLQKLIKLGDGWRTTVKNLDIPGVAHLAKVYKQNVAKTVQRLENLFSMYTDDYLDHCRRVQRQGKLEVPMVWHIEHDIIRFNKDCNVDAHEEHNLVDTSYAMENSKVSESFLLMKFYSLSSGVAKHLLTATDGSEIDIPFELTDEEQIIIQFPLTSFILGRSGTGKTTVLTMKLIQKEQQSLIASQGLNFDAADLSGVDDNNIMPLKNGGDSFMKQVFITVSPKLCSAIKNHIRGLKRFGTGDVSDQSSILHMHDIMDDLEEFTEIPDSFCDLPHEHYPLTITYRKFLMMLDGTCRTSFFDVFYGEMKTSFERGHSRSRAVQTFIELKEVTYEKFATFYWPRFNADLTKKFAASTVFTEIISHIKGAYQASRPYIGKLGRQDYVMLSDKKFSSLNNEKRDRIYDIFLEYESMKCTAKEFDLSDFVNSLHSSLVSEGYHGDMVDFVYIDEVQDLTMTQIALLKYVCMNIKEGFLFAGDTAQTIARGIDFRFEDIRSLFYTAFLSETEASNQGLKHGKKPHLSDMFQLSQNFRTHSGILRMAQSIMSLLYFFFPSSVDKLNPETGLVYGEAPVLLESDNDENAIMTIFGESKTKHGNLHGFGAEQVILVRDAAAKKQIIDLVGKQALVLTIVECKGLEFQDVLLYNFFGSSPLRNKWRVLYGYMKDKDIISHSEEISHPGFDRSKHYLLCSELKQLYVAITRTRQRLWICENTKDYCRPMFDYWKKLCLVEVRLLDSSLIQAMQTGSSSDDWRLRGTKLFNEGQFEMATMCFEKAGDAHREKLARAAGLVVTANRVISTNLELGKASLQTASEIYESIGMHEKAASCHIKLGDYKKAGMVYMQKCGTSKLEDAGDCFAMAECWLEAAEVFLKAKCYTKFFSMCSEGKNLFNLGLQFLQQLEEEHSLENSKSLEVSTIRTKYLDNCAQHYFECGDIKHMMPFVKAFSSMDHVRAFLNSRNLVDELLSLEMEMGNFLEAAGIAKHNGDVLLEVDMLEKAGLFEDATRLLLLHIIVDSLWSSNSRGWPLKRYAEKEQLLSRAKEMAEKVSECFYCFVCVEADALSDVNKSLPSLNCTLLEGRKCANLLVELVASRSILDVHLQSRASGYNIELGPGSKDENSCTDMLASNQMSPQTDVTPNSVLCLESLEVNHNQNLCAKYFGLRKDGEVDRYVCFWMNELSFVGFSVLKKLESIVQISPNPSSSYTLYDKKFHEVKKLFVLCERRFFELVFLVWRDGTTRSLLRILDSPAAYGLIADSLSANLRPENKKLTHGHLGRTTMLLLHAAQLDEELLSRLLQYLDNNSEWAEFFQYFKGFLDSGGDRSSLILNFQRSLNFTFNVRWKDELDYISPICYVGLMECLGFMASSCLIQNDFICCTKSLLVNMLECRTSKVYIDTCLVSKSSPDSDLDRLAKSSGHFIYQTIMTILTTKHMLQEWVHKTSSPSSTSYKPVLLRLVVTLYPLILTLNLGDCYDVTNNILRNEVFKDLPLEFSQKIVHALQMKPRTPSNFARVLADALAAIGDNMVVVGSPKGPVVCRNLNAYMISKEDLHDVPKIMTLLCPEEPSSVKQETPLPEKTDGDKFSIVISGNIPKAVPDNEMERRSEIDSIEVLFEKLAVLRASREGLRDPRAVIEFLISALPWLESGIISGIDKGLLEDIRRICSEFENGSDRAKRNACLAVEKLLQSENKLPLIFRLLTAARLCMLTKQMNDRRNDAAAAAVQPHAEADRWSDDDEADTGEAASTSKKAVQKHKGKKKSKKSKGRGKNEMFLNGLKAPGTMIAHSDEMGMKKEKGFV</sequence>
<reference evidence="10" key="2">
    <citation type="submission" date="2018-10" db="UniProtKB">
        <authorList>
            <consortium name="EnsemblPlants"/>
        </authorList>
    </citation>
    <scope>IDENTIFICATION</scope>
</reference>
<feature type="domain" description="DNA2/NAM7 helicase-like C-terminal" evidence="8">
    <location>
        <begin position="475"/>
        <end position="689"/>
    </location>
</feature>
<evidence type="ECO:0000313" key="11">
    <source>
        <dbReference type="Proteomes" id="UP000019116"/>
    </source>
</evidence>
<feature type="domain" description="UvrD-like helicase ATP-binding" evidence="6">
    <location>
        <begin position="1185"/>
        <end position="1279"/>
    </location>
</feature>
<reference evidence="10" key="1">
    <citation type="submission" date="2018-08" db="EMBL/GenBank/DDBJ databases">
        <authorList>
            <person name="Rossello M."/>
        </authorList>
    </citation>
    <scope>NUCLEOTIDE SEQUENCE [LARGE SCALE GENOMIC DNA]</scope>
    <source>
        <strain evidence="10">cv. Chinese Spring</strain>
    </source>
</reference>
<proteinExistence type="predicted"/>
<organism evidence="10">
    <name type="scientific">Triticum aestivum</name>
    <name type="common">Wheat</name>
    <dbReference type="NCBI Taxonomy" id="4565"/>
    <lineage>
        <taxon>Eukaryota</taxon>
        <taxon>Viridiplantae</taxon>
        <taxon>Streptophyta</taxon>
        <taxon>Embryophyta</taxon>
        <taxon>Tracheophyta</taxon>
        <taxon>Spermatophyta</taxon>
        <taxon>Magnoliopsida</taxon>
        <taxon>Liliopsida</taxon>
        <taxon>Poales</taxon>
        <taxon>Poaceae</taxon>
        <taxon>BOP clade</taxon>
        <taxon>Pooideae</taxon>
        <taxon>Triticodae</taxon>
        <taxon>Triticeae</taxon>
        <taxon>Triticinae</taxon>
        <taxon>Triticum</taxon>
    </lineage>
</organism>
<dbReference type="GO" id="GO:0003723">
    <property type="term" value="F:RNA binding"/>
    <property type="evidence" value="ECO:0000318"/>
    <property type="project" value="GO_Central"/>
</dbReference>
<evidence type="ECO:0000313" key="10">
    <source>
        <dbReference type="EnsemblPlants" id="TraesCS2B02G462700.1"/>
    </source>
</evidence>
<dbReference type="InterPro" id="IPR039904">
    <property type="entry name" value="TRANK1"/>
</dbReference>
<evidence type="ECO:0000259" key="8">
    <source>
        <dbReference type="Pfam" id="PF13087"/>
    </source>
</evidence>
<dbReference type="OrthoDB" id="3156807at2759"/>
<dbReference type="Gene3D" id="3.40.50.300">
    <property type="entry name" value="P-loop containing nucleotide triphosphate hydrolases"/>
    <property type="match status" value="4"/>
</dbReference>
<dbReference type="SUPFAM" id="SSF52540">
    <property type="entry name" value="P-loop containing nucleoside triphosphate hydrolases"/>
    <property type="match status" value="2"/>
</dbReference>
<dbReference type="Pfam" id="PF13086">
    <property type="entry name" value="AAA_11"/>
    <property type="match status" value="1"/>
</dbReference>
<keyword evidence="3" id="KW-0347">Helicase</keyword>
<keyword evidence="4" id="KW-0067">ATP-binding</keyword>